<reference evidence="7 8" key="1">
    <citation type="journal article" date="2007" name="Nature">
        <title>Evolution of genes and genomes on the Drosophila phylogeny.</title>
        <authorList>
            <consortium name="Drosophila 12 Genomes Consortium"/>
            <person name="Clark A.G."/>
            <person name="Eisen M.B."/>
            <person name="Smith D.R."/>
            <person name="Bergman C.M."/>
            <person name="Oliver B."/>
            <person name="Markow T.A."/>
            <person name="Kaufman T.C."/>
            <person name="Kellis M."/>
            <person name="Gelbart W."/>
            <person name="Iyer V.N."/>
            <person name="Pollard D.A."/>
            <person name="Sackton T.B."/>
            <person name="Larracuente A.M."/>
            <person name="Singh N.D."/>
            <person name="Abad J.P."/>
            <person name="Abt D.N."/>
            <person name="Adryan B."/>
            <person name="Aguade M."/>
            <person name="Akashi H."/>
            <person name="Anderson W.W."/>
            <person name="Aquadro C.F."/>
            <person name="Ardell D.H."/>
            <person name="Arguello R."/>
            <person name="Artieri C.G."/>
            <person name="Barbash D.A."/>
            <person name="Barker D."/>
            <person name="Barsanti P."/>
            <person name="Batterham P."/>
            <person name="Batzoglou S."/>
            <person name="Begun D."/>
            <person name="Bhutkar A."/>
            <person name="Blanco E."/>
            <person name="Bosak S.A."/>
            <person name="Bradley R.K."/>
            <person name="Brand A.D."/>
            <person name="Brent M.R."/>
            <person name="Brooks A.N."/>
            <person name="Brown R.H."/>
            <person name="Butlin R.K."/>
            <person name="Caggese C."/>
            <person name="Calvi B.R."/>
            <person name="Bernardo de Carvalho A."/>
            <person name="Caspi A."/>
            <person name="Castrezana S."/>
            <person name="Celniker S.E."/>
            <person name="Chang J.L."/>
            <person name="Chapple C."/>
            <person name="Chatterji S."/>
            <person name="Chinwalla A."/>
            <person name="Civetta A."/>
            <person name="Clifton S.W."/>
            <person name="Comeron J.M."/>
            <person name="Costello J.C."/>
            <person name="Coyne J.A."/>
            <person name="Daub J."/>
            <person name="David R.G."/>
            <person name="Delcher A.L."/>
            <person name="Delehaunty K."/>
            <person name="Do C.B."/>
            <person name="Ebling H."/>
            <person name="Edwards K."/>
            <person name="Eickbush T."/>
            <person name="Evans J.D."/>
            <person name="Filipski A."/>
            <person name="Findeiss S."/>
            <person name="Freyhult E."/>
            <person name="Fulton L."/>
            <person name="Fulton R."/>
            <person name="Garcia A.C."/>
            <person name="Gardiner A."/>
            <person name="Garfield D.A."/>
            <person name="Garvin B.E."/>
            <person name="Gibson G."/>
            <person name="Gilbert D."/>
            <person name="Gnerre S."/>
            <person name="Godfrey J."/>
            <person name="Good R."/>
            <person name="Gotea V."/>
            <person name="Gravely B."/>
            <person name="Greenberg A.J."/>
            <person name="Griffiths-Jones S."/>
            <person name="Gross S."/>
            <person name="Guigo R."/>
            <person name="Gustafson E.A."/>
            <person name="Haerty W."/>
            <person name="Hahn M.W."/>
            <person name="Halligan D.L."/>
            <person name="Halpern A.L."/>
            <person name="Halter G.M."/>
            <person name="Han M.V."/>
            <person name="Heger A."/>
            <person name="Hillier L."/>
            <person name="Hinrichs A.S."/>
            <person name="Holmes I."/>
            <person name="Hoskins R.A."/>
            <person name="Hubisz M.J."/>
            <person name="Hultmark D."/>
            <person name="Huntley M.A."/>
            <person name="Jaffe D.B."/>
            <person name="Jagadeeshan S."/>
            <person name="Jeck W.R."/>
            <person name="Johnson J."/>
            <person name="Jones C.D."/>
            <person name="Jordan W.C."/>
            <person name="Karpen G.H."/>
            <person name="Kataoka E."/>
            <person name="Keightley P.D."/>
            <person name="Kheradpour P."/>
            <person name="Kirkness E.F."/>
            <person name="Koerich L.B."/>
            <person name="Kristiansen K."/>
            <person name="Kudrna D."/>
            <person name="Kulathinal R.J."/>
            <person name="Kumar S."/>
            <person name="Kwok R."/>
            <person name="Lander E."/>
            <person name="Langley C.H."/>
            <person name="Lapoint R."/>
            <person name="Lazzaro B.P."/>
            <person name="Lee S.J."/>
            <person name="Levesque L."/>
            <person name="Li R."/>
            <person name="Lin C.F."/>
            <person name="Lin M.F."/>
            <person name="Lindblad-Toh K."/>
            <person name="Llopart A."/>
            <person name="Long M."/>
            <person name="Low L."/>
            <person name="Lozovsky E."/>
            <person name="Lu J."/>
            <person name="Luo M."/>
            <person name="Machado C.A."/>
            <person name="Makalowski W."/>
            <person name="Marzo M."/>
            <person name="Matsuda M."/>
            <person name="Matzkin L."/>
            <person name="McAllister B."/>
            <person name="McBride C.S."/>
            <person name="McKernan B."/>
            <person name="McKernan K."/>
            <person name="Mendez-Lago M."/>
            <person name="Minx P."/>
            <person name="Mollenhauer M.U."/>
            <person name="Montooth K."/>
            <person name="Mount S.M."/>
            <person name="Mu X."/>
            <person name="Myers E."/>
            <person name="Negre B."/>
            <person name="Newfeld S."/>
            <person name="Nielsen R."/>
            <person name="Noor M.A."/>
            <person name="O'Grady P."/>
            <person name="Pachter L."/>
            <person name="Papaceit M."/>
            <person name="Parisi M.J."/>
            <person name="Parisi M."/>
            <person name="Parts L."/>
            <person name="Pedersen J.S."/>
            <person name="Pesole G."/>
            <person name="Phillippy A.M."/>
            <person name="Ponting C.P."/>
            <person name="Pop M."/>
            <person name="Porcelli D."/>
            <person name="Powell J.R."/>
            <person name="Prohaska S."/>
            <person name="Pruitt K."/>
            <person name="Puig M."/>
            <person name="Quesneville H."/>
            <person name="Ram K.R."/>
            <person name="Rand D."/>
            <person name="Rasmussen M.D."/>
            <person name="Reed L.K."/>
            <person name="Reenan R."/>
            <person name="Reily A."/>
            <person name="Remington K.A."/>
            <person name="Rieger T.T."/>
            <person name="Ritchie M.G."/>
            <person name="Robin C."/>
            <person name="Rogers Y.H."/>
            <person name="Rohde C."/>
            <person name="Rozas J."/>
            <person name="Rubenfield M.J."/>
            <person name="Ruiz A."/>
            <person name="Russo S."/>
            <person name="Salzberg S.L."/>
            <person name="Sanchez-Gracia A."/>
            <person name="Saranga D.J."/>
            <person name="Sato H."/>
            <person name="Schaeffer S.W."/>
            <person name="Schatz M.C."/>
            <person name="Schlenke T."/>
            <person name="Schwartz R."/>
            <person name="Segarra C."/>
            <person name="Singh R.S."/>
            <person name="Sirot L."/>
            <person name="Sirota M."/>
            <person name="Sisneros N.B."/>
            <person name="Smith C.D."/>
            <person name="Smith T.F."/>
            <person name="Spieth J."/>
            <person name="Stage D.E."/>
            <person name="Stark A."/>
            <person name="Stephan W."/>
            <person name="Strausberg R.L."/>
            <person name="Strempel S."/>
            <person name="Sturgill D."/>
            <person name="Sutton G."/>
            <person name="Sutton G.G."/>
            <person name="Tao W."/>
            <person name="Teichmann S."/>
            <person name="Tobari Y.N."/>
            <person name="Tomimura Y."/>
            <person name="Tsolas J.M."/>
            <person name="Valente V.L."/>
            <person name="Venter E."/>
            <person name="Venter J.C."/>
            <person name="Vicario S."/>
            <person name="Vieira F.G."/>
            <person name="Vilella A.J."/>
            <person name="Villasante A."/>
            <person name="Walenz B."/>
            <person name="Wang J."/>
            <person name="Wasserman M."/>
            <person name="Watts T."/>
            <person name="Wilson D."/>
            <person name="Wilson R.K."/>
            <person name="Wing R.A."/>
            <person name="Wolfner M.F."/>
            <person name="Wong A."/>
            <person name="Wong G.K."/>
            <person name="Wu C.I."/>
            <person name="Wu G."/>
            <person name="Yamamoto D."/>
            <person name="Yang H.P."/>
            <person name="Yang S.P."/>
            <person name="Yorke J.A."/>
            <person name="Yoshida K."/>
            <person name="Zdobnov E."/>
            <person name="Zhang P."/>
            <person name="Zhang Y."/>
            <person name="Zimin A.V."/>
            <person name="Baldwin J."/>
            <person name="Abdouelleil A."/>
            <person name="Abdulkadir J."/>
            <person name="Abebe A."/>
            <person name="Abera B."/>
            <person name="Abreu J."/>
            <person name="Acer S.C."/>
            <person name="Aftuck L."/>
            <person name="Alexander A."/>
            <person name="An P."/>
            <person name="Anderson E."/>
            <person name="Anderson S."/>
            <person name="Arachi H."/>
            <person name="Azer M."/>
            <person name="Bachantsang P."/>
            <person name="Barry A."/>
            <person name="Bayul T."/>
            <person name="Berlin A."/>
            <person name="Bessette D."/>
            <person name="Bloom T."/>
            <person name="Blye J."/>
            <person name="Boguslavskiy L."/>
            <person name="Bonnet C."/>
            <person name="Boukhgalter B."/>
            <person name="Bourzgui I."/>
            <person name="Brown A."/>
            <person name="Cahill P."/>
            <person name="Channer S."/>
            <person name="Cheshatsang Y."/>
            <person name="Chuda L."/>
            <person name="Citroen M."/>
            <person name="Collymore A."/>
            <person name="Cooke P."/>
            <person name="Costello M."/>
            <person name="D'Aco K."/>
            <person name="Daza R."/>
            <person name="De Haan G."/>
            <person name="DeGray S."/>
            <person name="DeMaso C."/>
            <person name="Dhargay N."/>
            <person name="Dooley K."/>
            <person name="Dooley E."/>
            <person name="Doricent M."/>
            <person name="Dorje P."/>
            <person name="Dorjee K."/>
            <person name="Dupes A."/>
            <person name="Elong R."/>
            <person name="Falk J."/>
            <person name="Farina A."/>
            <person name="Faro S."/>
            <person name="Ferguson D."/>
            <person name="Fisher S."/>
            <person name="Foley C.D."/>
            <person name="Franke A."/>
            <person name="Friedrich D."/>
            <person name="Gadbois L."/>
            <person name="Gearin G."/>
            <person name="Gearin C.R."/>
            <person name="Giannoukos G."/>
            <person name="Goode T."/>
            <person name="Graham J."/>
            <person name="Grandbois E."/>
            <person name="Grewal S."/>
            <person name="Gyaltsen K."/>
            <person name="Hafez N."/>
            <person name="Hagos B."/>
            <person name="Hall J."/>
            <person name="Henson C."/>
            <person name="Hollinger A."/>
            <person name="Honan T."/>
            <person name="Huard M.D."/>
            <person name="Hughes L."/>
            <person name="Hurhula B."/>
            <person name="Husby M.E."/>
            <person name="Kamat A."/>
            <person name="Kanga B."/>
            <person name="Kashin S."/>
            <person name="Khazanovich D."/>
            <person name="Kisner P."/>
            <person name="Lance K."/>
            <person name="Lara M."/>
            <person name="Lee W."/>
            <person name="Lennon N."/>
            <person name="Letendre F."/>
            <person name="LeVine R."/>
            <person name="Lipovsky A."/>
            <person name="Liu X."/>
            <person name="Liu J."/>
            <person name="Liu S."/>
            <person name="Lokyitsang T."/>
            <person name="Lokyitsang Y."/>
            <person name="Lubonja R."/>
            <person name="Lui A."/>
            <person name="MacDonald P."/>
            <person name="Magnisalis V."/>
            <person name="Maru K."/>
            <person name="Matthews C."/>
            <person name="McCusker W."/>
            <person name="McDonough S."/>
            <person name="Mehta T."/>
            <person name="Meldrim J."/>
            <person name="Meneus L."/>
            <person name="Mihai O."/>
            <person name="Mihalev A."/>
            <person name="Mihova T."/>
            <person name="Mittelman R."/>
            <person name="Mlenga V."/>
            <person name="Montmayeur A."/>
            <person name="Mulrain L."/>
            <person name="Navidi A."/>
            <person name="Naylor J."/>
            <person name="Negash T."/>
            <person name="Nguyen T."/>
            <person name="Nguyen N."/>
            <person name="Nicol R."/>
            <person name="Norbu C."/>
            <person name="Norbu N."/>
            <person name="Novod N."/>
            <person name="O'Neill B."/>
            <person name="Osman S."/>
            <person name="Markiewicz E."/>
            <person name="Oyono O.L."/>
            <person name="Patti C."/>
            <person name="Phunkhang P."/>
            <person name="Pierre F."/>
            <person name="Priest M."/>
            <person name="Raghuraman S."/>
            <person name="Rege F."/>
            <person name="Reyes R."/>
            <person name="Rise C."/>
            <person name="Rogov P."/>
            <person name="Ross K."/>
            <person name="Ryan E."/>
            <person name="Settipalli S."/>
            <person name="Shea T."/>
            <person name="Sherpa N."/>
            <person name="Shi L."/>
            <person name="Shih D."/>
            <person name="Sparrow T."/>
            <person name="Spaulding J."/>
            <person name="Stalker J."/>
            <person name="Stange-Thomann N."/>
            <person name="Stavropoulos S."/>
            <person name="Stone C."/>
            <person name="Strader C."/>
            <person name="Tesfaye S."/>
            <person name="Thomson T."/>
            <person name="Thoulutsang Y."/>
            <person name="Thoulutsang D."/>
            <person name="Topham K."/>
            <person name="Topping I."/>
            <person name="Tsamla T."/>
            <person name="Vassiliev H."/>
            <person name="Vo A."/>
            <person name="Wangchuk T."/>
            <person name="Wangdi T."/>
            <person name="Weiand M."/>
            <person name="Wilkinson J."/>
            <person name="Wilson A."/>
            <person name="Yadav S."/>
            <person name="Young G."/>
            <person name="Yu Q."/>
            <person name="Zembek L."/>
            <person name="Zhong D."/>
            <person name="Zimmer A."/>
            <person name="Zwirko Z."/>
            <person name="Jaffe D.B."/>
            <person name="Alvarez P."/>
            <person name="Brockman W."/>
            <person name="Butler J."/>
            <person name="Chin C."/>
            <person name="Gnerre S."/>
            <person name="Grabherr M."/>
            <person name="Kleber M."/>
            <person name="Mauceli E."/>
            <person name="MacCallum I."/>
        </authorList>
    </citation>
    <scope>NUCLEOTIDE SEQUENCE [LARGE SCALE GENOMIC DNA]</scope>
    <source>
        <strain evidence="8">Tucson 14030-0811.24</strain>
    </source>
</reference>
<evidence type="ECO:0000256" key="6">
    <source>
        <dbReference type="RuleBase" id="RU363108"/>
    </source>
</evidence>
<dbReference type="Pfam" id="PF08395">
    <property type="entry name" value="7tm_7"/>
    <property type="match status" value="1"/>
</dbReference>
<name>B4NHP1_DROWI</name>
<sequence>MSGKWRWKENVGRISGRLLYFMYRYSAFFGVFSFGVKRNDEADCTPLVAYKRNWFKWFCLLTRFLCSSLYCYFYGVWALRVSHGYLTMLFEMRLLGCLICTICIFVLQLFYHQKIIDLVNGFFRLFGRIHVLSGGQNNGFGNRLEMILLSTKLLSLAYIICLLHLKVTPMAILTILCDIYTSVGTSMIMHACFVGYLSIGVLYSKLNQFAYKEFHSGKPQSLRESRAMRLRLEEYLDIYDEIQEISSKFQRIFEVPLFLTLVQSLSTMALISYDVIIRNGFRNLNLWGLLIKMFVDVLLLTLAVHSAVSNFRVIRRLSLETYFVNQSKHQHRDMEMFLNRLHFNDLRVRPLGLFDVSNELTLFFLSAMITYLAFLLQYGVQLEQF</sequence>
<comment type="subcellular location">
    <subcellularLocation>
        <location evidence="1 6">Cell membrane</location>
        <topology evidence="1 6">Multi-pass membrane protein</topology>
    </subcellularLocation>
</comment>
<keyword evidence="5 6" id="KW-0472">Membrane</keyword>
<gene>
    <name evidence="7" type="primary">Dwil\GK13016</name>
    <name evidence="7" type="ORF">Dwil_GK13016</name>
</gene>
<organism evidence="7 8">
    <name type="scientific">Drosophila willistoni</name>
    <name type="common">Fruit fly</name>
    <dbReference type="NCBI Taxonomy" id="7260"/>
    <lineage>
        <taxon>Eukaryota</taxon>
        <taxon>Metazoa</taxon>
        <taxon>Ecdysozoa</taxon>
        <taxon>Arthropoda</taxon>
        <taxon>Hexapoda</taxon>
        <taxon>Insecta</taxon>
        <taxon>Pterygota</taxon>
        <taxon>Neoptera</taxon>
        <taxon>Endopterygota</taxon>
        <taxon>Diptera</taxon>
        <taxon>Brachycera</taxon>
        <taxon>Muscomorpha</taxon>
        <taxon>Ephydroidea</taxon>
        <taxon>Drosophilidae</taxon>
        <taxon>Drosophila</taxon>
        <taxon>Sophophora</taxon>
    </lineage>
</organism>
<dbReference type="InParanoid" id="B4NHP1"/>
<evidence type="ECO:0000256" key="1">
    <source>
        <dbReference type="ARBA" id="ARBA00004651"/>
    </source>
</evidence>
<dbReference type="InterPro" id="IPR013604">
    <property type="entry name" value="7TM_chemorcpt"/>
</dbReference>
<dbReference type="AlphaFoldDB" id="B4NHP1"/>
<feature type="transmembrane region" description="Helical" evidence="6">
    <location>
        <begin position="179"/>
        <end position="203"/>
    </location>
</feature>
<comment type="function">
    <text evidence="6">Gustatory receptor which mediates acceptance or avoidance behavior, depending on its substrates.</text>
</comment>
<keyword evidence="6" id="KW-0675">Receptor</keyword>
<evidence type="ECO:0000256" key="3">
    <source>
        <dbReference type="ARBA" id="ARBA00022692"/>
    </source>
</evidence>
<comment type="caution">
    <text evidence="6">Lacks conserved residue(s) required for the propagation of feature annotation.</text>
</comment>
<feature type="transmembrane region" description="Helical" evidence="6">
    <location>
        <begin position="360"/>
        <end position="380"/>
    </location>
</feature>
<evidence type="ECO:0000256" key="2">
    <source>
        <dbReference type="ARBA" id="ARBA00022475"/>
    </source>
</evidence>
<evidence type="ECO:0000313" key="8">
    <source>
        <dbReference type="Proteomes" id="UP000007798"/>
    </source>
</evidence>
<feature type="transmembrane region" description="Helical" evidence="6">
    <location>
        <begin position="153"/>
        <end position="173"/>
    </location>
</feature>
<dbReference type="FunCoup" id="B4NHP1">
    <property type="interactions" value="3"/>
</dbReference>
<comment type="similarity">
    <text evidence="6">Belongs to the insect chemoreceptor superfamily. Gustatory receptor (GR) family.</text>
</comment>
<feature type="transmembrane region" description="Helical" evidence="6">
    <location>
        <begin position="57"/>
        <end position="80"/>
    </location>
</feature>
<dbReference type="HOGENOM" id="CLU_059451_0_0_1"/>
<protein>
    <recommendedName>
        <fullName evidence="6">Gustatory receptor</fullName>
    </recommendedName>
</protein>
<evidence type="ECO:0000313" key="7">
    <source>
        <dbReference type="EMBL" id="EDW84651.2"/>
    </source>
</evidence>
<feature type="transmembrane region" description="Helical" evidence="6">
    <location>
        <begin position="92"/>
        <end position="111"/>
    </location>
</feature>
<dbReference type="GO" id="GO:0007165">
    <property type="term" value="P:signal transduction"/>
    <property type="evidence" value="ECO:0007669"/>
    <property type="project" value="UniProtKB-KW"/>
</dbReference>
<dbReference type="KEGG" id="dwi:6650446"/>
<dbReference type="Proteomes" id="UP000007798">
    <property type="component" value="Unassembled WGS sequence"/>
</dbReference>
<keyword evidence="6" id="KW-0807">Transducer</keyword>
<feature type="transmembrane region" description="Helical" evidence="6">
    <location>
        <begin position="20"/>
        <end position="36"/>
    </location>
</feature>
<dbReference type="EMBL" id="CH964272">
    <property type="protein sequence ID" value="EDW84651.2"/>
    <property type="molecule type" value="Genomic_DNA"/>
</dbReference>
<keyword evidence="3 6" id="KW-0812">Transmembrane</keyword>
<keyword evidence="8" id="KW-1185">Reference proteome</keyword>
<dbReference type="GO" id="GO:0005886">
    <property type="term" value="C:plasma membrane"/>
    <property type="evidence" value="ECO:0007669"/>
    <property type="project" value="UniProtKB-SubCell"/>
</dbReference>
<evidence type="ECO:0000256" key="4">
    <source>
        <dbReference type="ARBA" id="ARBA00022989"/>
    </source>
</evidence>
<proteinExistence type="inferred from homology"/>
<keyword evidence="4 6" id="KW-1133">Transmembrane helix</keyword>
<feature type="transmembrane region" description="Helical" evidence="6">
    <location>
        <begin position="255"/>
        <end position="277"/>
    </location>
</feature>
<feature type="transmembrane region" description="Helical" evidence="6">
    <location>
        <begin position="289"/>
        <end position="308"/>
    </location>
</feature>
<accession>B4NHP1</accession>
<dbReference type="GO" id="GO:0050909">
    <property type="term" value="P:sensory perception of taste"/>
    <property type="evidence" value="ECO:0007669"/>
    <property type="project" value="InterPro"/>
</dbReference>
<dbReference type="eggNOG" id="ENOG502TCT7">
    <property type="taxonomic scope" value="Eukaryota"/>
</dbReference>
<dbReference type="OrthoDB" id="7860665at2759"/>
<keyword evidence="2 6" id="KW-1003">Cell membrane</keyword>
<evidence type="ECO:0000256" key="5">
    <source>
        <dbReference type="ARBA" id="ARBA00023136"/>
    </source>
</evidence>